<reference evidence="2 3" key="1">
    <citation type="submission" date="2024-09" db="EMBL/GenBank/DDBJ databases">
        <authorList>
            <person name="Sun Q."/>
            <person name="Mori K."/>
        </authorList>
    </citation>
    <scope>NUCLEOTIDE SEQUENCE [LARGE SCALE GENOMIC DNA]</scope>
    <source>
        <strain evidence="2 3">CGMCC 1.12926</strain>
    </source>
</reference>
<feature type="transmembrane region" description="Helical" evidence="1">
    <location>
        <begin position="46"/>
        <end position="66"/>
    </location>
</feature>
<comment type="caution">
    <text evidence="2">The sequence shown here is derived from an EMBL/GenBank/DDBJ whole genome shotgun (WGS) entry which is preliminary data.</text>
</comment>
<dbReference type="EMBL" id="JBHLYW010000029">
    <property type="protein sequence ID" value="MFC0079946.1"/>
    <property type="molecule type" value="Genomic_DNA"/>
</dbReference>
<feature type="transmembrane region" description="Helical" evidence="1">
    <location>
        <begin position="87"/>
        <end position="106"/>
    </location>
</feature>
<feature type="transmembrane region" description="Helical" evidence="1">
    <location>
        <begin position="118"/>
        <end position="139"/>
    </location>
</feature>
<feature type="transmembrane region" description="Helical" evidence="1">
    <location>
        <begin position="175"/>
        <end position="196"/>
    </location>
</feature>
<feature type="transmembrane region" description="Helical" evidence="1">
    <location>
        <begin position="380"/>
        <end position="398"/>
    </location>
</feature>
<proteinExistence type="predicted"/>
<feature type="transmembrane region" description="Helical" evidence="1">
    <location>
        <begin position="151"/>
        <end position="169"/>
    </location>
</feature>
<keyword evidence="1" id="KW-0812">Transmembrane</keyword>
<evidence type="ECO:0000313" key="3">
    <source>
        <dbReference type="Proteomes" id="UP001589734"/>
    </source>
</evidence>
<name>A0ABV6BZ80_9FLAO</name>
<gene>
    <name evidence="2" type="ORF">ACFFLS_23075</name>
</gene>
<evidence type="ECO:0000313" key="2">
    <source>
        <dbReference type="EMBL" id="MFC0079946.1"/>
    </source>
</evidence>
<accession>A0ABV6BZ80</accession>
<dbReference type="Proteomes" id="UP001589734">
    <property type="component" value="Unassembled WGS sequence"/>
</dbReference>
<feature type="transmembrane region" description="Helical" evidence="1">
    <location>
        <begin position="438"/>
        <end position="457"/>
    </location>
</feature>
<protein>
    <recommendedName>
        <fullName evidence="4">Oligosaccharide repeat unit polymerase</fullName>
    </recommendedName>
</protein>
<keyword evidence="1" id="KW-0472">Membrane</keyword>
<feature type="transmembrane region" description="Helical" evidence="1">
    <location>
        <begin position="208"/>
        <end position="230"/>
    </location>
</feature>
<sequence length="467" mass="55134">MIKYPVSFFMIFGLTLFHYVLPIPLTLLELKPVTYNLLMPFETFLHHGLFLLVIIITHFFYRKITLRRNPLRSILKKTNFYKRPTDFQIWSTSLVALLSSAYFYFVYGSWENYEAKNIFVTIGKSLGVYLWMPIIIPFFKVRQVEGRLTNKAKSFIIIYSLLVGVIAVVSNWRTILYSGFVIFLLLYLIGLLYGYYELKHNFSTNKIVMMFIGFYVITGPIMDLGTAMVITRQTRYTTSSYDFFKNTFETYQDKELLRKFNAVIADNGKIDYSIKKWDEEYLSNYALNRFCNLKISDNCIYYAEKIGFANERMQNVLLDQVLSIIPGFISNSIDFKTETRGEIYQSSITDNLYSLAINDTTVKGSAIIGSMPGVGLSIFGYWYLIAIIPIFLIIFTMFDSFAYVFKNKVYFSYYFFTVVFIVFNFFNDRHVYNFELKWILRNYFESIILFLIVFNFTKNIEKYFLKR</sequence>
<dbReference type="RefSeq" id="WP_379689668.1">
    <property type="nucleotide sequence ID" value="NZ_JBHLYW010000029.1"/>
</dbReference>
<evidence type="ECO:0008006" key="4">
    <source>
        <dbReference type="Google" id="ProtNLM"/>
    </source>
</evidence>
<evidence type="ECO:0000256" key="1">
    <source>
        <dbReference type="SAM" id="Phobius"/>
    </source>
</evidence>
<keyword evidence="1" id="KW-1133">Transmembrane helix</keyword>
<organism evidence="2 3">
    <name type="scientific">Flavobacterium procerum</name>
    <dbReference type="NCBI Taxonomy" id="1455569"/>
    <lineage>
        <taxon>Bacteria</taxon>
        <taxon>Pseudomonadati</taxon>
        <taxon>Bacteroidota</taxon>
        <taxon>Flavobacteriia</taxon>
        <taxon>Flavobacteriales</taxon>
        <taxon>Flavobacteriaceae</taxon>
        <taxon>Flavobacterium</taxon>
    </lineage>
</organism>
<keyword evidence="3" id="KW-1185">Reference proteome</keyword>
<feature type="transmembrane region" description="Helical" evidence="1">
    <location>
        <begin position="410"/>
        <end position="426"/>
    </location>
</feature>